<dbReference type="InterPro" id="IPR046778">
    <property type="entry name" value="UPF0758_N"/>
</dbReference>
<accession>A0A285NI26</accession>
<dbReference type="Gene3D" id="1.10.150.20">
    <property type="entry name" value="5' to 3' exonuclease, C-terminal subdomain"/>
    <property type="match status" value="1"/>
</dbReference>
<name>A0A285NI26_9HYPH</name>
<feature type="domain" description="MPN" evidence="7">
    <location>
        <begin position="110"/>
        <end position="232"/>
    </location>
</feature>
<evidence type="ECO:0000256" key="3">
    <source>
        <dbReference type="ARBA" id="ARBA00022801"/>
    </source>
</evidence>
<evidence type="ECO:0000256" key="5">
    <source>
        <dbReference type="ARBA" id="ARBA00023049"/>
    </source>
</evidence>
<evidence type="ECO:0000256" key="6">
    <source>
        <dbReference type="RuleBase" id="RU003797"/>
    </source>
</evidence>
<dbReference type="InterPro" id="IPR020891">
    <property type="entry name" value="UPF0758_CS"/>
</dbReference>
<dbReference type="InterPro" id="IPR010994">
    <property type="entry name" value="RuvA_2-like"/>
</dbReference>
<dbReference type="EMBL" id="OBEL01000001">
    <property type="protein sequence ID" value="SNZ08563.1"/>
    <property type="molecule type" value="Genomic_DNA"/>
</dbReference>
<evidence type="ECO:0000313" key="9">
    <source>
        <dbReference type="Proteomes" id="UP000219439"/>
    </source>
</evidence>
<dbReference type="PANTHER" id="PTHR30471">
    <property type="entry name" value="DNA REPAIR PROTEIN RADC"/>
    <property type="match status" value="1"/>
</dbReference>
<dbReference type="AlphaFoldDB" id="A0A285NI26"/>
<dbReference type="SUPFAM" id="SSF102712">
    <property type="entry name" value="JAB1/MPN domain"/>
    <property type="match status" value="1"/>
</dbReference>
<dbReference type="Proteomes" id="UP000219439">
    <property type="component" value="Unassembled WGS sequence"/>
</dbReference>
<dbReference type="NCBIfam" id="TIGR00608">
    <property type="entry name" value="radc"/>
    <property type="match status" value="1"/>
</dbReference>
<organism evidence="8 9">
    <name type="scientific">Cohaesibacter gelatinilyticus</name>
    <dbReference type="NCBI Taxonomy" id="372072"/>
    <lineage>
        <taxon>Bacteria</taxon>
        <taxon>Pseudomonadati</taxon>
        <taxon>Pseudomonadota</taxon>
        <taxon>Alphaproteobacteria</taxon>
        <taxon>Hyphomicrobiales</taxon>
        <taxon>Cohaesibacteraceae</taxon>
    </lineage>
</organism>
<keyword evidence="1" id="KW-0645">Protease</keyword>
<dbReference type="Pfam" id="PF20582">
    <property type="entry name" value="UPF0758_N"/>
    <property type="match status" value="1"/>
</dbReference>
<evidence type="ECO:0000256" key="1">
    <source>
        <dbReference type="ARBA" id="ARBA00022670"/>
    </source>
</evidence>
<dbReference type="PROSITE" id="PS01302">
    <property type="entry name" value="UPF0758"/>
    <property type="match status" value="1"/>
</dbReference>
<dbReference type="InterPro" id="IPR025657">
    <property type="entry name" value="RadC_JAB"/>
</dbReference>
<dbReference type="InterPro" id="IPR001405">
    <property type="entry name" value="UPF0758"/>
</dbReference>
<dbReference type="GO" id="GO:0006508">
    <property type="term" value="P:proteolysis"/>
    <property type="evidence" value="ECO:0007669"/>
    <property type="project" value="UniProtKB-KW"/>
</dbReference>
<evidence type="ECO:0000256" key="2">
    <source>
        <dbReference type="ARBA" id="ARBA00022723"/>
    </source>
</evidence>
<dbReference type="PANTHER" id="PTHR30471:SF3">
    <property type="entry name" value="UPF0758 PROTEIN YEES-RELATED"/>
    <property type="match status" value="1"/>
</dbReference>
<dbReference type="OrthoDB" id="9804482at2"/>
<dbReference type="Gene3D" id="3.40.140.10">
    <property type="entry name" value="Cytidine Deaminase, domain 2"/>
    <property type="match status" value="1"/>
</dbReference>
<sequence>MAGSEDTSAKPHYMGHRERLRHKFRQSGPESLHDYELLELVLFRAIPRRDIKPLAKQLLERFGSFSEVVSAPDHLLEEFPGIGPSVVTELKIVQAAAAHFTHGKVKKRPILSSWKAVLDHCRTSMAFNDIEQFRVLFLDKRNTLITDEVQQEGTIDHTPVYTREVIKRALELSATAIILVHNHPSGDPTPSQADIDMTKTIINAAEPLGISIHDHIIVAKNGHTSFRGNGLL</sequence>
<keyword evidence="4" id="KW-0862">Zinc</keyword>
<dbReference type="SUPFAM" id="SSF47781">
    <property type="entry name" value="RuvA domain 2-like"/>
    <property type="match status" value="1"/>
</dbReference>
<dbReference type="RefSeq" id="WP_097152853.1">
    <property type="nucleotide sequence ID" value="NZ_OBEL01000001.1"/>
</dbReference>
<keyword evidence="3" id="KW-0378">Hydrolase</keyword>
<keyword evidence="9" id="KW-1185">Reference proteome</keyword>
<evidence type="ECO:0000313" key="8">
    <source>
        <dbReference type="EMBL" id="SNZ08563.1"/>
    </source>
</evidence>
<gene>
    <name evidence="8" type="ORF">SAMN06265368_1730</name>
</gene>
<proteinExistence type="inferred from homology"/>
<keyword evidence="5" id="KW-0482">Metalloprotease</keyword>
<dbReference type="NCBIfam" id="NF000642">
    <property type="entry name" value="PRK00024.1"/>
    <property type="match status" value="1"/>
</dbReference>
<dbReference type="InterPro" id="IPR037518">
    <property type="entry name" value="MPN"/>
</dbReference>
<protein>
    <submittedName>
        <fullName evidence="8">DNA repair protein RadC</fullName>
    </submittedName>
</protein>
<reference evidence="8 9" key="1">
    <citation type="submission" date="2017-09" db="EMBL/GenBank/DDBJ databases">
        <authorList>
            <person name="Ehlers B."/>
            <person name="Leendertz F.H."/>
        </authorList>
    </citation>
    <scope>NUCLEOTIDE SEQUENCE [LARGE SCALE GENOMIC DNA]</scope>
    <source>
        <strain evidence="8 9">DSM 18289</strain>
    </source>
</reference>
<dbReference type="GO" id="GO:0008237">
    <property type="term" value="F:metallopeptidase activity"/>
    <property type="evidence" value="ECO:0007669"/>
    <property type="project" value="UniProtKB-KW"/>
</dbReference>
<evidence type="ECO:0000256" key="4">
    <source>
        <dbReference type="ARBA" id="ARBA00022833"/>
    </source>
</evidence>
<comment type="similarity">
    <text evidence="6">Belongs to the UPF0758 family.</text>
</comment>
<dbReference type="Pfam" id="PF04002">
    <property type="entry name" value="RadC"/>
    <property type="match status" value="1"/>
</dbReference>
<dbReference type="PROSITE" id="PS50249">
    <property type="entry name" value="MPN"/>
    <property type="match status" value="1"/>
</dbReference>
<keyword evidence="2" id="KW-0479">Metal-binding</keyword>
<dbReference type="CDD" id="cd08071">
    <property type="entry name" value="MPN_DUF2466"/>
    <property type="match status" value="1"/>
</dbReference>
<dbReference type="GO" id="GO:0046872">
    <property type="term" value="F:metal ion binding"/>
    <property type="evidence" value="ECO:0007669"/>
    <property type="project" value="UniProtKB-KW"/>
</dbReference>
<evidence type="ECO:0000259" key="7">
    <source>
        <dbReference type="PROSITE" id="PS50249"/>
    </source>
</evidence>